<dbReference type="EMBL" id="JAHQIW010006888">
    <property type="protein sequence ID" value="KAJ1370983.1"/>
    <property type="molecule type" value="Genomic_DNA"/>
</dbReference>
<reference evidence="1" key="1">
    <citation type="submission" date="2021-06" db="EMBL/GenBank/DDBJ databases">
        <title>Parelaphostrongylus tenuis whole genome reference sequence.</title>
        <authorList>
            <person name="Garwood T.J."/>
            <person name="Larsen P.A."/>
            <person name="Fountain-Jones N.M."/>
            <person name="Garbe J.R."/>
            <person name="Macchietto M.G."/>
            <person name="Kania S.A."/>
            <person name="Gerhold R.W."/>
            <person name="Richards J.E."/>
            <person name="Wolf T.M."/>
        </authorList>
    </citation>
    <scope>NUCLEOTIDE SEQUENCE</scope>
    <source>
        <strain evidence="1">MNPRO001-30</strain>
        <tissue evidence="1">Meninges</tissue>
    </source>
</reference>
<protein>
    <submittedName>
        <fullName evidence="1">LamG</fullName>
    </submittedName>
</protein>
<dbReference type="Proteomes" id="UP001196413">
    <property type="component" value="Unassembled WGS sequence"/>
</dbReference>
<accession>A0AAD5R7R3</accession>
<dbReference type="InterPro" id="IPR013320">
    <property type="entry name" value="ConA-like_dom_sf"/>
</dbReference>
<evidence type="ECO:0000313" key="2">
    <source>
        <dbReference type="Proteomes" id="UP001196413"/>
    </source>
</evidence>
<comment type="caution">
    <text evidence="1">The sequence shown here is derived from an EMBL/GenBank/DDBJ whole genome shotgun (WGS) entry which is preliminary data.</text>
</comment>
<organism evidence="1 2">
    <name type="scientific">Parelaphostrongylus tenuis</name>
    <name type="common">Meningeal worm</name>
    <dbReference type="NCBI Taxonomy" id="148309"/>
    <lineage>
        <taxon>Eukaryota</taxon>
        <taxon>Metazoa</taxon>
        <taxon>Ecdysozoa</taxon>
        <taxon>Nematoda</taxon>
        <taxon>Chromadorea</taxon>
        <taxon>Rhabditida</taxon>
        <taxon>Rhabditina</taxon>
        <taxon>Rhabditomorpha</taxon>
        <taxon>Strongyloidea</taxon>
        <taxon>Metastrongylidae</taxon>
        <taxon>Parelaphostrongylus</taxon>
    </lineage>
</organism>
<dbReference type="AlphaFoldDB" id="A0AAD5R7R3"/>
<dbReference type="SUPFAM" id="SSF49899">
    <property type="entry name" value="Concanavalin A-like lectins/glucanases"/>
    <property type="match status" value="1"/>
</dbReference>
<keyword evidence="2" id="KW-1185">Reference proteome</keyword>
<gene>
    <name evidence="1" type="primary">NRX-1_4</name>
    <name evidence="1" type="ORF">KIN20_032838</name>
</gene>
<dbReference type="Gene3D" id="2.60.120.200">
    <property type="match status" value="1"/>
</dbReference>
<evidence type="ECO:0000313" key="1">
    <source>
        <dbReference type="EMBL" id="KAJ1370983.1"/>
    </source>
</evidence>
<proteinExistence type="predicted"/>
<sequence length="86" mass="9393">MVESVYSTNEGPKCDCSLTEYEGKNCEIENMDSKLTFSGQEWIGYDVSSSSAGALKAKAENFSVSFKTVHGSAMIFYAGDEKVKKT</sequence>
<name>A0AAD5R7R3_PARTN</name>